<dbReference type="Pfam" id="PF01799">
    <property type="entry name" value="Fer2_2"/>
    <property type="match status" value="1"/>
</dbReference>
<keyword evidence="2" id="KW-0479">Metal-binding</keyword>
<dbReference type="InterPro" id="IPR036884">
    <property type="entry name" value="2Fe-2S-bd_dom_sf"/>
</dbReference>
<dbReference type="PROSITE" id="PS00197">
    <property type="entry name" value="2FE2S_FER_1"/>
    <property type="match status" value="1"/>
</dbReference>
<dbReference type="InterPro" id="IPR051452">
    <property type="entry name" value="Diverse_Oxidoreductases"/>
</dbReference>
<dbReference type="PROSITE" id="PS51085">
    <property type="entry name" value="2FE2S_FER_2"/>
    <property type="match status" value="1"/>
</dbReference>
<dbReference type="InterPro" id="IPR006058">
    <property type="entry name" value="2Fe2S_fd_BS"/>
</dbReference>
<sequence length="169" mass="17458">MPSQIVTLRVNGSPRELIARPSTTLLRALRENLGLTGTKRGCSHGACGTCTVLLDGEPVVSCLVPVVTVDGAEVTTVEGLAGPDGGLSPLQQAFLDNFAQQCGFCTPGMLMSSCAVLRRTPAPTRDEVSEGLSGNVCRCTGYEPIVAAVLDAAERTRQAPAVTTAEVGS</sequence>
<reference evidence="8" key="1">
    <citation type="journal article" date="2019" name="Int. J. Syst. Evol. Microbiol.">
        <title>The Global Catalogue of Microorganisms (GCM) 10K type strain sequencing project: providing services to taxonomists for standard genome sequencing and annotation.</title>
        <authorList>
            <consortium name="The Broad Institute Genomics Platform"/>
            <consortium name="The Broad Institute Genome Sequencing Center for Infectious Disease"/>
            <person name="Wu L."/>
            <person name="Ma J."/>
        </authorList>
    </citation>
    <scope>NUCLEOTIDE SEQUENCE [LARGE SCALE GENOMIC DNA]</scope>
    <source>
        <strain evidence="8">JCM 18302</strain>
    </source>
</reference>
<dbReference type="Gene3D" id="3.10.20.30">
    <property type="match status" value="1"/>
</dbReference>
<dbReference type="Proteomes" id="UP001500804">
    <property type="component" value="Unassembled WGS sequence"/>
</dbReference>
<evidence type="ECO:0000256" key="5">
    <source>
        <dbReference type="ARBA" id="ARBA00023014"/>
    </source>
</evidence>
<accession>A0ABP9NDA6</accession>
<dbReference type="InterPro" id="IPR001041">
    <property type="entry name" value="2Fe-2S_ferredoxin-type"/>
</dbReference>
<dbReference type="InterPro" id="IPR012675">
    <property type="entry name" value="Beta-grasp_dom_sf"/>
</dbReference>
<evidence type="ECO:0000313" key="8">
    <source>
        <dbReference type="Proteomes" id="UP001500804"/>
    </source>
</evidence>
<evidence type="ECO:0000313" key="7">
    <source>
        <dbReference type="EMBL" id="GAA5114936.1"/>
    </source>
</evidence>
<protein>
    <submittedName>
        <fullName evidence="7">(2Fe-2S)-binding protein</fullName>
    </submittedName>
</protein>
<dbReference type="CDD" id="cd00207">
    <property type="entry name" value="fer2"/>
    <property type="match status" value="1"/>
</dbReference>
<keyword evidence="4" id="KW-0408">Iron</keyword>
<evidence type="ECO:0000256" key="3">
    <source>
        <dbReference type="ARBA" id="ARBA00023002"/>
    </source>
</evidence>
<dbReference type="EMBL" id="BAABJO010000004">
    <property type="protein sequence ID" value="GAA5114936.1"/>
    <property type="molecule type" value="Genomic_DNA"/>
</dbReference>
<evidence type="ECO:0000256" key="4">
    <source>
        <dbReference type="ARBA" id="ARBA00023004"/>
    </source>
</evidence>
<dbReference type="RefSeq" id="WP_345603871.1">
    <property type="nucleotide sequence ID" value="NZ_BAABJO010000004.1"/>
</dbReference>
<gene>
    <name evidence="7" type="ORF">GCM10023320_12950</name>
</gene>
<dbReference type="InterPro" id="IPR002888">
    <property type="entry name" value="2Fe-2S-bd"/>
</dbReference>
<dbReference type="PANTHER" id="PTHR44379:SF8">
    <property type="entry name" value="XANTHINE DEHYDROGENASE IRON-SULFUR-BINDING SUBUNIT XDHC-RELATED"/>
    <property type="match status" value="1"/>
</dbReference>
<evidence type="ECO:0000256" key="1">
    <source>
        <dbReference type="ARBA" id="ARBA00022714"/>
    </source>
</evidence>
<dbReference type="SUPFAM" id="SSF47741">
    <property type="entry name" value="CO dehydrogenase ISP C-domain like"/>
    <property type="match status" value="1"/>
</dbReference>
<evidence type="ECO:0000256" key="2">
    <source>
        <dbReference type="ARBA" id="ARBA00022723"/>
    </source>
</evidence>
<keyword evidence="3" id="KW-0560">Oxidoreductase</keyword>
<dbReference type="InterPro" id="IPR036010">
    <property type="entry name" value="2Fe-2S_ferredoxin-like_sf"/>
</dbReference>
<dbReference type="Gene3D" id="1.10.150.120">
    <property type="entry name" value="[2Fe-2S]-binding domain"/>
    <property type="match status" value="1"/>
</dbReference>
<dbReference type="Pfam" id="PF00111">
    <property type="entry name" value="Fer2"/>
    <property type="match status" value="1"/>
</dbReference>
<keyword evidence="5" id="KW-0411">Iron-sulfur</keyword>
<organism evidence="7 8">
    <name type="scientific">Pseudonocardia adelaidensis</name>
    <dbReference type="NCBI Taxonomy" id="648754"/>
    <lineage>
        <taxon>Bacteria</taxon>
        <taxon>Bacillati</taxon>
        <taxon>Actinomycetota</taxon>
        <taxon>Actinomycetes</taxon>
        <taxon>Pseudonocardiales</taxon>
        <taxon>Pseudonocardiaceae</taxon>
        <taxon>Pseudonocardia</taxon>
    </lineage>
</organism>
<name>A0ABP9NDA6_9PSEU</name>
<keyword evidence="1" id="KW-0001">2Fe-2S</keyword>
<dbReference type="SUPFAM" id="SSF54292">
    <property type="entry name" value="2Fe-2S ferredoxin-like"/>
    <property type="match status" value="1"/>
</dbReference>
<proteinExistence type="predicted"/>
<keyword evidence="8" id="KW-1185">Reference proteome</keyword>
<comment type="caution">
    <text evidence="7">The sequence shown here is derived from an EMBL/GenBank/DDBJ whole genome shotgun (WGS) entry which is preliminary data.</text>
</comment>
<feature type="domain" description="2Fe-2S ferredoxin-type" evidence="6">
    <location>
        <begin position="4"/>
        <end position="80"/>
    </location>
</feature>
<dbReference type="PANTHER" id="PTHR44379">
    <property type="entry name" value="OXIDOREDUCTASE WITH IRON-SULFUR SUBUNIT"/>
    <property type="match status" value="1"/>
</dbReference>
<evidence type="ECO:0000259" key="6">
    <source>
        <dbReference type="PROSITE" id="PS51085"/>
    </source>
</evidence>